<proteinExistence type="predicted"/>
<dbReference type="Pfam" id="PF09577">
    <property type="entry name" value="Spore_YpjB"/>
    <property type="match status" value="1"/>
</dbReference>
<accession>A0A8J3B553</accession>
<keyword evidence="1" id="KW-0812">Transmembrane</keyword>
<evidence type="ECO:0000313" key="2">
    <source>
        <dbReference type="EMBL" id="GGJ96234.1"/>
    </source>
</evidence>
<protein>
    <recommendedName>
        <fullName evidence="4">Sporulation protein YpjB</fullName>
    </recommendedName>
</protein>
<dbReference type="AlphaFoldDB" id="A0A8J3B553"/>
<evidence type="ECO:0000313" key="3">
    <source>
        <dbReference type="Proteomes" id="UP000637720"/>
    </source>
</evidence>
<dbReference type="EMBL" id="BMOF01000010">
    <property type="protein sequence ID" value="GGJ96234.1"/>
    <property type="molecule type" value="Genomic_DNA"/>
</dbReference>
<sequence length="263" mass="29978">MRGWVRVMCLWLFLWGSGGGLWLATASGEEAVRGDAQQLLKHIERLTVRVEQDVRQARWEEARAHYAELADAVVALTRRLPASTEGLHAVFTAVLEGKRTFTRVRPNSEAMLRDALRVRLAADALLSRQQPLWKEYRAEVEGELRQLRSGVVSGRDWLKAYRRLADIYAIVRPAVVIQQPAEDVEALDSLVRVLDRSAPQVDRAVVWEFHNRMARLFELAYETSATPWLGPSSVYAVVTVIAAVVFTVLGYVAWYRYRLEHRP</sequence>
<dbReference type="InterPro" id="IPR014231">
    <property type="entry name" value="Spore_YpjB"/>
</dbReference>
<name>A0A8J3B553_9BACI</name>
<gene>
    <name evidence="2" type="ORF">GCM10007043_07640</name>
</gene>
<evidence type="ECO:0008006" key="4">
    <source>
        <dbReference type="Google" id="ProtNLM"/>
    </source>
</evidence>
<feature type="transmembrane region" description="Helical" evidence="1">
    <location>
        <begin position="234"/>
        <end position="254"/>
    </location>
</feature>
<reference evidence="2" key="2">
    <citation type="submission" date="2020-09" db="EMBL/GenBank/DDBJ databases">
        <authorList>
            <person name="Sun Q."/>
            <person name="Ohkuma M."/>
        </authorList>
    </citation>
    <scope>NUCLEOTIDE SEQUENCE</scope>
    <source>
        <strain evidence="2">JCM 14719</strain>
    </source>
</reference>
<comment type="caution">
    <text evidence="2">The sequence shown here is derived from an EMBL/GenBank/DDBJ whole genome shotgun (WGS) entry which is preliminary data.</text>
</comment>
<organism evidence="2 3">
    <name type="scientific">Calditerricola satsumensis</name>
    <dbReference type="NCBI Taxonomy" id="373054"/>
    <lineage>
        <taxon>Bacteria</taxon>
        <taxon>Bacillati</taxon>
        <taxon>Bacillota</taxon>
        <taxon>Bacilli</taxon>
        <taxon>Bacillales</taxon>
        <taxon>Bacillaceae</taxon>
        <taxon>Calditerricola</taxon>
    </lineage>
</organism>
<keyword evidence="1" id="KW-0472">Membrane</keyword>
<keyword evidence="3" id="KW-1185">Reference proteome</keyword>
<dbReference type="Proteomes" id="UP000637720">
    <property type="component" value="Unassembled WGS sequence"/>
</dbReference>
<keyword evidence="1" id="KW-1133">Transmembrane helix</keyword>
<evidence type="ECO:0000256" key="1">
    <source>
        <dbReference type="SAM" id="Phobius"/>
    </source>
</evidence>
<reference evidence="2" key="1">
    <citation type="journal article" date="2014" name="Int. J. Syst. Evol. Microbiol.">
        <title>Complete genome sequence of Corynebacterium casei LMG S-19264T (=DSM 44701T), isolated from a smear-ripened cheese.</title>
        <authorList>
            <consortium name="US DOE Joint Genome Institute (JGI-PGF)"/>
            <person name="Walter F."/>
            <person name="Albersmeier A."/>
            <person name="Kalinowski J."/>
            <person name="Ruckert C."/>
        </authorList>
    </citation>
    <scope>NUCLEOTIDE SEQUENCE</scope>
    <source>
        <strain evidence="2">JCM 14719</strain>
    </source>
</reference>
<dbReference type="RefSeq" id="WP_188816839.1">
    <property type="nucleotide sequence ID" value="NZ_BMOF01000010.1"/>
</dbReference>